<accession>A0AAD8GLQ9</accession>
<protein>
    <submittedName>
        <fullName evidence="1">Uncharacterized protein</fullName>
    </submittedName>
</protein>
<dbReference type="PANTHER" id="PTHR10211">
    <property type="entry name" value="DEOXYRIBODIPYRIMIDINE PHOTOLYASE"/>
    <property type="match status" value="1"/>
</dbReference>
<dbReference type="EMBL" id="JAUIZM010000151">
    <property type="protein sequence ID" value="KAK1348069.1"/>
    <property type="molecule type" value="Genomic_DNA"/>
</dbReference>
<keyword evidence="2" id="KW-1185">Reference proteome</keyword>
<reference evidence="1" key="2">
    <citation type="submission" date="2023-05" db="EMBL/GenBank/DDBJ databases">
        <authorList>
            <person name="Schelkunov M.I."/>
        </authorList>
    </citation>
    <scope>NUCLEOTIDE SEQUENCE</scope>
    <source>
        <strain evidence="1">Hsosn_3</strain>
        <tissue evidence="1">Leaf</tissue>
    </source>
</reference>
<dbReference type="PANTHER" id="PTHR10211:SF0">
    <property type="entry name" value="DEOXYRIBODIPYRIMIDINE PHOTO-LYASE"/>
    <property type="match status" value="1"/>
</dbReference>
<name>A0AAD8GLQ9_9APIA</name>
<dbReference type="InterPro" id="IPR036134">
    <property type="entry name" value="Crypto/Photolyase_FAD-like_sf"/>
</dbReference>
<dbReference type="GO" id="GO:0003904">
    <property type="term" value="F:deoxyribodipyrimidine photo-lyase activity"/>
    <property type="evidence" value="ECO:0007669"/>
    <property type="project" value="TreeGrafter"/>
</dbReference>
<proteinExistence type="predicted"/>
<dbReference type="GO" id="GO:0000719">
    <property type="term" value="P:photoreactive repair"/>
    <property type="evidence" value="ECO:0007669"/>
    <property type="project" value="TreeGrafter"/>
</dbReference>
<dbReference type="InterPro" id="IPR052219">
    <property type="entry name" value="Photolyase_Class-2"/>
</dbReference>
<sequence>MIAKEMSSKLNQFPVVTDGQHLSEDDLELLCEYGEAVDTIPNFFLREYGASNRNWAGSTHSINWENLISDDVRAEVPEIGWCGLGEHVALEALKGTTNRFLTTRLKNYSSDRNNPLKPKGLFGPSPYLHFRQIASQRRALEANKVRKVCPQAVDSFLEELIARRELADNFWLLLLPA</sequence>
<dbReference type="Gene3D" id="1.25.40.80">
    <property type="match status" value="1"/>
</dbReference>
<dbReference type="Proteomes" id="UP001237642">
    <property type="component" value="Unassembled WGS sequence"/>
</dbReference>
<dbReference type="SUPFAM" id="SSF48173">
    <property type="entry name" value="Cryptochrome/photolyase FAD-binding domain"/>
    <property type="match status" value="1"/>
</dbReference>
<comment type="caution">
    <text evidence="1">The sequence shown here is derived from an EMBL/GenBank/DDBJ whole genome shotgun (WGS) entry which is preliminary data.</text>
</comment>
<dbReference type="AlphaFoldDB" id="A0AAD8GLQ9"/>
<organism evidence="1 2">
    <name type="scientific">Heracleum sosnowskyi</name>
    <dbReference type="NCBI Taxonomy" id="360622"/>
    <lineage>
        <taxon>Eukaryota</taxon>
        <taxon>Viridiplantae</taxon>
        <taxon>Streptophyta</taxon>
        <taxon>Embryophyta</taxon>
        <taxon>Tracheophyta</taxon>
        <taxon>Spermatophyta</taxon>
        <taxon>Magnoliopsida</taxon>
        <taxon>eudicotyledons</taxon>
        <taxon>Gunneridae</taxon>
        <taxon>Pentapetalae</taxon>
        <taxon>asterids</taxon>
        <taxon>campanulids</taxon>
        <taxon>Apiales</taxon>
        <taxon>Apiaceae</taxon>
        <taxon>Apioideae</taxon>
        <taxon>apioid superclade</taxon>
        <taxon>Tordylieae</taxon>
        <taxon>Tordyliinae</taxon>
        <taxon>Heracleum</taxon>
    </lineage>
</organism>
<evidence type="ECO:0000313" key="2">
    <source>
        <dbReference type="Proteomes" id="UP001237642"/>
    </source>
</evidence>
<reference evidence="1" key="1">
    <citation type="submission" date="2023-02" db="EMBL/GenBank/DDBJ databases">
        <title>Genome of toxic invasive species Heracleum sosnowskyi carries increased number of genes despite the absence of recent whole-genome duplications.</title>
        <authorList>
            <person name="Schelkunov M."/>
            <person name="Shtratnikova V."/>
            <person name="Makarenko M."/>
            <person name="Klepikova A."/>
            <person name="Omelchenko D."/>
            <person name="Novikova G."/>
            <person name="Obukhova E."/>
            <person name="Bogdanov V."/>
            <person name="Penin A."/>
            <person name="Logacheva M."/>
        </authorList>
    </citation>
    <scope>NUCLEOTIDE SEQUENCE</scope>
    <source>
        <strain evidence="1">Hsosn_3</strain>
        <tissue evidence="1">Leaf</tissue>
    </source>
</reference>
<evidence type="ECO:0000313" key="1">
    <source>
        <dbReference type="EMBL" id="KAK1348069.1"/>
    </source>
</evidence>
<gene>
    <name evidence="1" type="ORF">POM88_054996</name>
</gene>